<evidence type="ECO:0000313" key="4">
    <source>
        <dbReference type="Proteomes" id="UP000242592"/>
    </source>
</evidence>
<dbReference type="OrthoDB" id="252464at2"/>
<gene>
    <name evidence="3" type="ORF">SAMN02745199_1227</name>
</gene>
<dbReference type="EMBL" id="FQXN01000004">
    <property type="protein sequence ID" value="SHH47116.1"/>
    <property type="molecule type" value="Genomic_DNA"/>
</dbReference>
<dbReference type="STRING" id="1123380.SAMN02745199_1227"/>
<evidence type="ECO:0000259" key="2">
    <source>
        <dbReference type="Pfam" id="PF00561"/>
    </source>
</evidence>
<sequence length="253" mass="28947">MKKNVNGININFEITGKGKIVVFLHGWGGNLHSFYPITRLLDYQSVLIDLPGFGKSDIPNSTIDSFEYANYIQKLIEELKIDEAILVGHSFGGKVAAIIASNNPKWLKGLVLISSPGIKTKKKLKITIKIFFYKFLKKIISVFPKKEIILEKLKNKFGSEDFKRSTGTMREILKKVVNEDISDTIQSIKCKTLLIWGENDKDVPVSIGKKYNEKIRNSRLIIYKNAGHFPYIENFEKFLSDFNNFLSEVYKND</sequence>
<dbReference type="InterPro" id="IPR029058">
    <property type="entry name" value="AB_hydrolase_fold"/>
</dbReference>
<dbReference type="PRINTS" id="PR00111">
    <property type="entry name" value="ABHYDROLASE"/>
</dbReference>
<dbReference type="GO" id="GO:0016020">
    <property type="term" value="C:membrane"/>
    <property type="evidence" value="ECO:0007669"/>
    <property type="project" value="TreeGrafter"/>
</dbReference>
<feature type="domain" description="AB hydrolase-1" evidence="2">
    <location>
        <begin position="20"/>
        <end position="145"/>
    </location>
</feature>
<feature type="domain" description="AB hydrolase-1" evidence="2">
    <location>
        <begin position="151"/>
        <end position="234"/>
    </location>
</feature>
<proteinExistence type="predicted"/>
<dbReference type="Proteomes" id="UP000242592">
    <property type="component" value="Unassembled WGS sequence"/>
</dbReference>
<evidence type="ECO:0000313" key="3">
    <source>
        <dbReference type="EMBL" id="SHH47116.1"/>
    </source>
</evidence>
<dbReference type="InterPro" id="IPR000073">
    <property type="entry name" value="AB_hydrolase_1"/>
</dbReference>
<reference evidence="4" key="1">
    <citation type="submission" date="2016-11" db="EMBL/GenBank/DDBJ databases">
        <authorList>
            <person name="Varghese N."/>
            <person name="Submissions S."/>
        </authorList>
    </citation>
    <scope>NUCLEOTIDE SEQUENCE [LARGE SCALE GENOMIC DNA]</scope>
    <source>
        <strain evidence="4">DSM 15807</strain>
    </source>
</reference>
<dbReference type="PANTHER" id="PTHR43798">
    <property type="entry name" value="MONOACYLGLYCEROL LIPASE"/>
    <property type="match status" value="1"/>
</dbReference>
<dbReference type="PANTHER" id="PTHR43798:SF31">
    <property type="entry name" value="AB HYDROLASE SUPERFAMILY PROTEIN YCLE"/>
    <property type="match status" value="1"/>
</dbReference>
<protein>
    <submittedName>
        <fullName evidence="3">Pimeloyl-ACP methyl ester carboxylesterase</fullName>
    </submittedName>
</protein>
<organism evidence="3 4">
    <name type="scientific">Thermosipho atlanticus DSM 15807</name>
    <dbReference type="NCBI Taxonomy" id="1123380"/>
    <lineage>
        <taxon>Bacteria</taxon>
        <taxon>Thermotogati</taxon>
        <taxon>Thermotogota</taxon>
        <taxon>Thermotogae</taxon>
        <taxon>Thermotogales</taxon>
        <taxon>Fervidobacteriaceae</taxon>
        <taxon>Thermosipho</taxon>
    </lineage>
</organism>
<evidence type="ECO:0000256" key="1">
    <source>
        <dbReference type="ARBA" id="ARBA00022801"/>
    </source>
</evidence>
<dbReference type="InterPro" id="IPR050266">
    <property type="entry name" value="AB_hydrolase_sf"/>
</dbReference>
<accession>A0A1M5T8T7</accession>
<dbReference type="Pfam" id="PF00561">
    <property type="entry name" value="Abhydrolase_1"/>
    <property type="match status" value="2"/>
</dbReference>
<keyword evidence="4" id="KW-1185">Reference proteome</keyword>
<dbReference type="RefSeq" id="WP_073073234.1">
    <property type="nucleotide sequence ID" value="NZ_FQXN01000004.1"/>
</dbReference>
<dbReference type="GO" id="GO:0016787">
    <property type="term" value="F:hydrolase activity"/>
    <property type="evidence" value="ECO:0007669"/>
    <property type="project" value="UniProtKB-KW"/>
</dbReference>
<dbReference type="Gene3D" id="3.40.50.1820">
    <property type="entry name" value="alpha/beta hydrolase"/>
    <property type="match status" value="1"/>
</dbReference>
<keyword evidence="1" id="KW-0378">Hydrolase</keyword>
<dbReference type="AlphaFoldDB" id="A0A1M5T8T7"/>
<dbReference type="SUPFAM" id="SSF53474">
    <property type="entry name" value="alpha/beta-Hydrolases"/>
    <property type="match status" value="1"/>
</dbReference>
<name>A0A1M5T8T7_9BACT</name>